<keyword evidence="6" id="KW-0057">Aromatic amino acid biosynthesis</keyword>
<dbReference type="PANTHER" id="PTHR43406:SF1">
    <property type="entry name" value="TRYPTOPHAN SYNTHASE ALPHA CHAIN, CHLOROPLASTIC"/>
    <property type="match status" value="1"/>
</dbReference>
<evidence type="ECO:0000256" key="1">
    <source>
        <dbReference type="ARBA" id="ARBA00004733"/>
    </source>
</evidence>
<protein>
    <recommendedName>
        <fullName evidence="3">tryptophan synthase</fullName>
        <ecNumber evidence="3">4.2.1.20</ecNumber>
    </recommendedName>
</protein>
<evidence type="ECO:0000256" key="3">
    <source>
        <dbReference type="ARBA" id="ARBA00012043"/>
    </source>
</evidence>
<evidence type="ECO:0000256" key="2">
    <source>
        <dbReference type="ARBA" id="ARBA00011270"/>
    </source>
</evidence>
<keyword evidence="7" id="KW-0456">Lyase</keyword>
<evidence type="ECO:0000256" key="7">
    <source>
        <dbReference type="ARBA" id="ARBA00023239"/>
    </source>
</evidence>
<dbReference type="InterPro" id="IPR013785">
    <property type="entry name" value="Aldolase_TIM"/>
</dbReference>
<evidence type="ECO:0000256" key="8">
    <source>
        <dbReference type="ARBA" id="ARBA00049047"/>
    </source>
</evidence>
<reference evidence="10" key="1">
    <citation type="journal article" date="2019" name="Int. J. Syst. Evol. Microbiol.">
        <title>The Global Catalogue of Microorganisms (GCM) 10K type strain sequencing project: providing services to taxonomists for standard genome sequencing and annotation.</title>
        <authorList>
            <consortium name="The Broad Institute Genomics Platform"/>
            <consortium name="The Broad Institute Genome Sequencing Center for Infectious Disease"/>
            <person name="Wu L."/>
            <person name="Ma J."/>
        </authorList>
    </citation>
    <scope>NUCLEOTIDE SEQUENCE [LARGE SCALE GENOMIC DNA]</scope>
    <source>
        <strain evidence="10">NBRC 108725</strain>
    </source>
</reference>
<comment type="catalytic activity">
    <reaction evidence="8">
        <text>(1S,2R)-1-C-(indol-3-yl)glycerol 3-phosphate + L-serine = D-glyceraldehyde 3-phosphate + L-tryptophan + H2O</text>
        <dbReference type="Rhea" id="RHEA:10532"/>
        <dbReference type="ChEBI" id="CHEBI:15377"/>
        <dbReference type="ChEBI" id="CHEBI:33384"/>
        <dbReference type="ChEBI" id="CHEBI:57912"/>
        <dbReference type="ChEBI" id="CHEBI:58866"/>
        <dbReference type="ChEBI" id="CHEBI:59776"/>
        <dbReference type="EC" id="4.2.1.20"/>
    </reaction>
</comment>
<evidence type="ECO:0000256" key="5">
    <source>
        <dbReference type="ARBA" id="ARBA00022822"/>
    </source>
</evidence>
<organism evidence="9 10">
    <name type="scientific">Naasia aerilata</name>
    <dbReference type="NCBI Taxonomy" id="1162966"/>
    <lineage>
        <taxon>Bacteria</taxon>
        <taxon>Bacillati</taxon>
        <taxon>Actinomycetota</taxon>
        <taxon>Actinomycetes</taxon>
        <taxon>Micrococcales</taxon>
        <taxon>Microbacteriaceae</taxon>
        <taxon>Naasia</taxon>
    </lineage>
</organism>
<proteinExistence type="predicted"/>
<comment type="subunit">
    <text evidence="2">Tetramer of two alpha and two beta chains.</text>
</comment>
<dbReference type="Pfam" id="PF00290">
    <property type="entry name" value="Trp_syntA"/>
    <property type="match status" value="1"/>
</dbReference>
<dbReference type="InterPro" id="IPR002028">
    <property type="entry name" value="Trp_synthase_suA"/>
</dbReference>
<evidence type="ECO:0000313" key="10">
    <source>
        <dbReference type="Proteomes" id="UP001321498"/>
    </source>
</evidence>
<sequence>MSRGFVYAVSTMGITGARADVDRAARGVVERLRAAGAENACVGIGISTAEQVREVLGYADGAIVGSALVSALAEGGVAAVAETAARLAAGTRPA</sequence>
<name>A0ABN6XSU3_9MICO</name>
<keyword evidence="5" id="KW-0822">Tryptophan biosynthesis</keyword>
<accession>A0ABN6XSU3</accession>
<evidence type="ECO:0000256" key="6">
    <source>
        <dbReference type="ARBA" id="ARBA00023141"/>
    </source>
</evidence>
<gene>
    <name evidence="9" type="ORF">GCM10025866_29060</name>
</gene>
<dbReference type="SUPFAM" id="SSF51366">
    <property type="entry name" value="Ribulose-phoshate binding barrel"/>
    <property type="match status" value="1"/>
</dbReference>
<dbReference type="Gene3D" id="3.20.20.70">
    <property type="entry name" value="Aldolase class I"/>
    <property type="match status" value="1"/>
</dbReference>
<dbReference type="EMBL" id="AP027731">
    <property type="protein sequence ID" value="BDZ46997.1"/>
    <property type="molecule type" value="Genomic_DNA"/>
</dbReference>
<comment type="pathway">
    <text evidence="1">Amino-acid biosynthesis; L-tryptophan biosynthesis; L-tryptophan from chorismate: step 5/5.</text>
</comment>
<dbReference type="Proteomes" id="UP001321498">
    <property type="component" value="Chromosome"/>
</dbReference>
<evidence type="ECO:0000256" key="4">
    <source>
        <dbReference type="ARBA" id="ARBA00022605"/>
    </source>
</evidence>
<dbReference type="InterPro" id="IPR011060">
    <property type="entry name" value="RibuloseP-bd_barrel"/>
</dbReference>
<keyword evidence="10" id="KW-1185">Reference proteome</keyword>
<keyword evidence="4" id="KW-0028">Amino-acid biosynthesis</keyword>
<dbReference type="PANTHER" id="PTHR43406">
    <property type="entry name" value="TRYPTOPHAN SYNTHASE, ALPHA CHAIN"/>
    <property type="match status" value="1"/>
</dbReference>
<evidence type="ECO:0000313" key="9">
    <source>
        <dbReference type="EMBL" id="BDZ46997.1"/>
    </source>
</evidence>
<dbReference type="EC" id="4.2.1.20" evidence="3"/>